<dbReference type="EMBL" id="VRYN01000018">
    <property type="protein sequence ID" value="TYO71842.1"/>
    <property type="molecule type" value="Genomic_DNA"/>
</dbReference>
<dbReference type="InterPro" id="IPR013762">
    <property type="entry name" value="Integrase-like_cat_sf"/>
</dbReference>
<dbReference type="GO" id="GO:0003677">
    <property type="term" value="F:DNA binding"/>
    <property type="evidence" value="ECO:0007669"/>
    <property type="project" value="UniProtKB-KW"/>
</dbReference>
<accession>A0A4D6GXB7</accession>
<reference evidence="4 6" key="1">
    <citation type="journal article" date="2019" name="Microbiol. Resour. Announc.">
        <title>The Genome Sequence of the Halobacterium salinarum Type Strain Is Closely Related to That of Laboratory Strains NRC-1 and R1.</title>
        <authorList>
            <person name="Pfeiffer F."/>
            <person name="Marchfelder A."/>
            <person name="Habermann B."/>
            <person name="Dyall-Smith M.L."/>
        </authorList>
    </citation>
    <scope>NUCLEOTIDE SEQUENCE [LARGE SCALE GENOMIC DNA]</scope>
    <source>
        <strain evidence="4">91-R6</strain>
        <strain evidence="6">ATCC 33171 / DSM 3754 / JCM 8978 / NBRC 102687 / NCIMB 764 / 91-R6</strain>
        <plasmid evidence="6">phsal2</plasmid>
    </source>
</reference>
<name>A0A4D6GXB7_HALS9</name>
<geneLocation type="plasmid" evidence="4">
    <name>pHSAL2</name>
</geneLocation>
<evidence type="ECO:0000313" key="6">
    <source>
        <dbReference type="Proteomes" id="UP000296216"/>
    </source>
</evidence>
<dbReference type="AlphaFoldDB" id="A0A4D6GXB7"/>
<geneLocation type="plasmid" evidence="6">
    <name>phsal2</name>
</geneLocation>
<proteinExistence type="predicted"/>
<protein>
    <submittedName>
        <fullName evidence="4 5">Integrase family protein</fullName>
    </submittedName>
</protein>
<keyword evidence="3" id="KW-0233">DNA recombination</keyword>
<dbReference type="Proteomes" id="UP000296216">
    <property type="component" value="Plasmid pHSAL2"/>
</dbReference>
<organism evidence="4 6">
    <name type="scientific">Halobacterium salinarum (strain ATCC 33171 / DSM 3754 / JCM 8978 / NBRC 102687 / NCIMB 764 / 91-R6)</name>
    <dbReference type="NCBI Taxonomy" id="2597657"/>
    <lineage>
        <taxon>Archaea</taxon>
        <taxon>Methanobacteriati</taxon>
        <taxon>Methanobacteriota</taxon>
        <taxon>Stenosarchaea group</taxon>
        <taxon>Halobacteria</taxon>
        <taxon>Halobacteriales</taxon>
        <taxon>Halobacteriaceae</taxon>
        <taxon>Halobacterium</taxon>
    </lineage>
</organism>
<reference evidence="4" key="3">
    <citation type="journal article" name="MicrobiologyOpen">
        <title>Whole-genome comparison between the type strain of Halobacterium salinarum (DSM 3754(T)) and the laboratory strains R1 and NRC-1.</title>
        <authorList>
            <person name="Pfeiffer F."/>
            <person name="Losensky G."/>
            <person name="Marchfelder A."/>
            <person name="Habermann B."/>
            <person name="Dyall-Smith M."/>
        </authorList>
    </citation>
    <scope>NUCLEOTIDE SEQUENCE</scope>
    <source>
        <strain evidence="4">91-R6</strain>
    </source>
</reference>
<dbReference type="PANTHER" id="PTHR30349">
    <property type="entry name" value="PHAGE INTEGRASE-RELATED"/>
    <property type="match status" value="1"/>
</dbReference>
<dbReference type="InterPro" id="IPR050090">
    <property type="entry name" value="Tyrosine_recombinase_XerCD"/>
</dbReference>
<evidence type="ECO:0000256" key="2">
    <source>
        <dbReference type="ARBA" id="ARBA00023125"/>
    </source>
</evidence>
<dbReference type="GO" id="GO:0006310">
    <property type="term" value="P:DNA recombination"/>
    <property type="evidence" value="ECO:0007669"/>
    <property type="project" value="UniProtKB-KW"/>
</dbReference>
<sequence>MSKRATRNLRRIRERISESTELCSADRETLQTLDARLKNIRDQSGEIGLSRHLTVLRAALLIACGTQRLTDSLSESTGADAVDEITAWVSSKSLAGTSKDSYYNAFRKFASVMLDIDDADDLPERFAALKTSHATNSPTPSASDILRWSDVTPLIEAREEYNYRDPAILAVQWSSGGRPESELWNLTWGDVEDRGDHVLLSIPEDTKTGARDVYLYVGAPYLRRWKEHHPAHDEGGLTDSTLVWTKITQNESISYTQYGYPFYEARDAVDITKPCNPRNFRRSRASVLASRTEINQVDLENHFGWQRGSDAAAHYISAFAGETGKHIAAADGHPVDESDSRAEIAPVKCLECGEYTPRHRKTCLWCPAPVEASIDEQDTLRHVSEIDADRNLLELVMDEEVNADDLRAVKKLEPVLRSEPETLLDRTDELIQMTEGYKNASA</sequence>
<dbReference type="SUPFAM" id="SSF56349">
    <property type="entry name" value="DNA breaking-rejoining enzymes"/>
    <property type="match status" value="1"/>
</dbReference>
<evidence type="ECO:0000256" key="3">
    <source>
        <dbReference type="ARBA" id="ARBA00023172"/>
    </source>
</evidence>
<keyword evidence="4" id="KW-0614">Plasmid</keyword>
<gene>
    <name evidence="5" type="ORF">APQ99_02390</name>
    <name evidence="4" type="ORF">HBSAL_13135</name>
</gene>
<reference evidence="5 7" key="2">
    <citation type="submission" date="2019-07" db="EMBL/GenBank/DDBJ databases">
        <title>Genomic Encyclopedia of Archaeal and Bacterial Type Strains, Phase II (KMG-II): from individual species to whole genera.</title>
        <authorList>
            <person name="Goeker M."/>
        </authorList>
    </citation>
    <scope>NUCLEOTIDE SEQUENCE [LARGE SCALE GENOMIC DNA]</scope>
    <source>
        <strain evidence="5 7">DSM 3754</strain>
    </source>
</reference>
<dbReference type="PANTHER" id="PTHR30349:SF41">
    <property type="entry name" value="INTEGRASE_RECOMBINASE PROTEIN MJ0367-RELATED"/>
    <property type="match status" value="1"/>
</dbReference>
<keyword evidence="1" id="KW-0229">DNA integration</keyword>
<evidence type="ECO:0000256" key="1">
    <source>
        <dbReference type="ARBA" id="ARBA00022908"/>
    </source>
</evidence>
<dbReference type="InterPro" id="IPR011010">
    <property type="entry name" value="DNA_brk_join_enz"/>
</dbReference>
<dbReference type="Proteomes" id="UP000323075">
    <property type="component" value="Unassembled WGS sequence"/>
</dbReference>
<evidence type="ECO:0000313" key="5">
    <source>
        <dbReference type="EMBL" id="TYO71842.1"/>
    </source>
</evidence>
<keyword evidence="2" id="KW-0238">DNA-binding</keyword>
<dbReference type="Gene3D" id="1.10.443.10">
    <property type="entry name" value="Intergrase catalytic core"/>
    <property type="match status" value="1"/>
</dbReference>
<dbReference type="GO" id="GO:0015074">
    <property type="term" value="P:DNA integration"/>
    <property type="evidence" value="ECO:0007669"/>
    <property type="project" value="UniProtKB-KW"/>
</dbReference>
<dbReference type="EMBL" id="CP038633">
    <property type="protein sequence ID" value="QCC46141.1"/>
    <property type="molecule type" value="Genomic_DNA"/>
</dbReference>
<evidence type="ECO:0000313" key="4">
    <source>
        <dbReference type="EMBL" id="QCC46141.1"/>
    </source>
</evidence>
<evidence type="ECO:0000313" key="7">
    <source>
        <dbReference type="Proteomes" id="UP000323075"/>
    </source>
</evidence>